<dbReference type="EMBL" id="KQ459232">
    <property type="protein sequence ID" value="KPJ02668.1"/>
    <property type="molecule type" value="Genomic_DNA"/>
</dbReference>
<protein>
    <submittedName>
        <fullName evidence="4">Tudor domain-containing protein 1</fullName>
    </submittedName>
</protein>
<dbReference type="InterPro" id="IPR002999">
    <property type="entry name" value="Tudor"/>
</dbReference>
<name>A0A194QAV3_PAPXU</name>
<dbReference type="CDD" id="cd00761">
    <property type="entry name" value="Glyco_tranf_GTA_type"/>
    <property type="match status" value="1"/>
</dbReference>
<proteinExistence type="predicted"/>
<evidence type="ECO:0000313" key="5">
    <source>
        <dbReference type="Proteomes" id="UP000053268"/>
    </source>
</evidence>
<dbReference type="AlphaFoldDB" id="A0A194QAV3"/>
<dbReference type="Gene3D" id="2.30.30.140">
    <property type="match status" value="2"/>
</dbReference>
<dbReference type="GO" id="GO:0008270">
    <property type="term" value="F:zinc ion binding"/>
    <property type="evidence" value="ECO:0007669"/>
    <property type="project" value="UniProtKB-KW"/>
</dbReference>
<keyword evidence="1" id="KW-0479">Metal-binding</keyword>
<dbReference type="PROSITE" id="PS50103">
    <property type="entry name" value="ZF_C3H1"/>
    <property type="match status" value="1"/>
</dbReference>
<dbReference type="GO" id="GO:0005737">
    <property type="term" value="C:cytoplasm"/>
    <property type="evidence" value="ECO:0007669"/>
    <property type="project" value="UniProtKB-ARBA"/>
</dbReference>
<feature type="domain" description="C3H1-type" evidence="2">
    <location>
        <begin position="424"/>
        <end position="454"/>
    </location>
</feature>
<dbReference type="SUPFAM" id="SSF50199">
    <property type="entry name" value="Staphylococcal nuclease"/>
    <property type="match status" value="1"/>
</dbReference>
<dbReference type="InterPro" id="IPR035437">
    <property type="entry name" value="SNase_OB-fold_sf"/>
</dbReference>
<evidence type="ECO:0000313" key="4">
    <source>
        <dbReference type="EMBL" id="KPJ02668.1"/>
    </source>
</evidence>
<dbReference type="Gene3D" id="2.40.50.90">
    <property type="match status" value="1"/>
</dbReference>
<dbReference type="PANTHER" id="PTHR22948:SF72">
    <property type="entry name" value="TUDOR DOMAIN-CONTAINING PROTEIN"/>
    <property type="match status" value="1"/>
</dbReference>
<evidence type="ECO:0000256" key="1">
    <source>
        <dbReference type="PROSITE-ProRule" id="PRU00723"/>
    </source>
</evidence>
<feature type="zinc finger region" description="C3H1-type" evidence="1">
    <location>
        <begin position="424"/>
        <end position="454"/>
    </location>
</feature>
<feature type="domain" description="Tudor" evidence="3">
    <location>
        <begin position="542"/>
        <end position="602"/>
    </location>
</feature>
<dbReference type="FunFam" id="2.30.30.140:FF:000018">
    <property type="entry name" value="Serine/threonine-protein kinase 31"/>
    <property type="match status" value="1"/>
</dbReference>
<keyword evidence="5" id="KW-1185">Reference proteome</keyword>
<dbReference type="Pfam" id="PF00567">
    <property type="entry name" value="TUDOR"/>
    <property type="match status" value="2"/>
</dbReference>
<keyword evidence="1" id="KW-0862">Zinc</keyword>
<dbReference type="PROSITE" id="PS50304">
    <property type="entry name" value="TUDOR"/>
    <property type="match status" value="1"/>
</dbReference>
<dbReference type="InterPro" id="IPR000571">
    <property type="entry name" value="Znf_CCCH"/>
</dbReference>
<dbReference type="STRING" id="66420.A0A194QAV3"/>
<dbReference type="SUPFAM" id="SSF63748">
    <property type="entry name" value="Tudor/PWWP/MBT"/>
    <property type="match status" value="2"/>
</dbReference>
<keyword evidence="1" id="KW-0863">Zinc-finger</keyword>
<dbReference type="InterPro" id="IPR050621">
    <property type="entry name" value="Tudor_domain_containing"/>
</dbReference>
<organism evidence="4 5">
    <name type="scientific">Papilio xuthus</name>
    <name type="common">Asian swallowtail butterfly</name>
    <dbReference type="NCBI Taxonomy" id="66420"/>
    <lineage>
        <taxon>Eukaryota</taxon>
        <taxon>Metazoa</taxon>
        <taxon>Ecdysozoa</taxon>
        <taxon>Arthropoda</taxon>
        <taxon>Hexapoda</taxon>
        <taxon>Insecta</taxon>
        <taxon>Pterygota</taxon>
        <taxon>Neoptera</taxon>
        <taxon>Endopterygota</taxon>
        <taxon>Lepidoptera</taxon>
        <taxon>Glossata</taxon>
        <taxon>Ditrysia</taxon>
        <taxon>Papilionoidea</taxon>
        <taxon>Papilionidae</taxon>
        <taxon>Papilioninae</taxon>
        <taxon>Papilio</taxon>
    </lineage>
</organism>
<sequence length="694" mass="77842">MEARIKVFSEKCDHAITDINKLKTQAKNFVHQLNCDPADLKERFLNCMKNLDEFTYLITDFNLALSKLGSNTSIELTPVQDTSITALPARPSRICTPYNLIDVLTEPTPSTSNACPNQCPTEKPLRRKLSQQDQVLIAFSSPSPSSSSGSINVRKETTEKEVQCELVEELKNTADGAPSPFKCFNLPAQTILTTDQEYPAKILSVDGVSFWVTTDNYNELYNLLIEMSEYYKTNFIELNPCDVRTLTYCACYDHKRDKFFRGLFIRLNEESNANYVEVFLVDTGEVLVSSLVNVQPLPQKFCKYPPFARCCYLAGIEFLVCNDKDYIDKLESVLKQFINKHCIIIVDDNSSEALGVFVRMLPSGTFLNNLLIDQGLAYEIVEEKSSSEVKIERGPPELVDPECDINDCPEFEDPVEAVTGYHNRDEADICKHYKGGPEKTCFKGARCTKKHILKHPEGWTLDRVAVAGKCLPLPLPAPGAWLQVYVCHVVHYDRFYVQLPQETRKVEASSFGVVLPPSTLEALVRDMNSPASRMAYKPLKMAPALGELVAALYPADEKWYRARVVSSTRVDQNIEVVYIDYGNTAWVLEDGVRQLAARHWALPAQAVPCALAGVRARTQLSRDWADARALLSALIADKTISARVISRDYDGMTLELFDNEGESIAERLAESKLVEVTEYAISDDSAAQQRVVVP</sequence>
<reference evidence="4 5" key="1">
    <citation type="journal article" date="2015" name="Nat. Commun.">
        <title>Outbred genome sequencing and CRISPR/Cas9 gene editing in butterflies.</title>
        <authorList>
            <person name="Li X."/>
            <person name="Fan D."/>
            <person name="Zhang W."/>
            <person name="Liu G."/>
            <person name="Zhang L."/>
            <person name="Zhao L."/>
            <person name="Fang X."/>
            <person name="Chen L."/>
            <person name="Dong Y."/>
            <person name="Chen Y."/>
            <person name="Ding Y."/>
            <person name="Zhao R."/>
            <person name="Feng M."/>
            <person name="Zhu Y."/>
            <person name="Feng Y."/>
            <person name="Jiang X."/>
            <person name="Zhu D."/>
            <person name="Xiang H."/>
            <person name="Feng X."/>
            <person name="Li S."/>
            <person name="Wang J."/>
            <person name="Zhang G."/>
            <person name="Kronforst M.R."/>
            <person name="Wang W."/>
        </authorList>
    </citation>
    <scope>NUCLEOTIDE SEQUENCE [LARGE SCALE GENOMIC DNA]</scope>
    <source>
        <strain evidence="4">Ya'a_city_454_Px</strain>
        <tissue evidence="4">Whole body</tissue>
    </source>
</reference>
<gene>
    <name evidence="4" type="ORF">RR46_09871</name>
</gene>
<dbReference type="SMART" id="SM00333">
    <property type="entry name" value="TUDOR"/>
    <property type="match status" value="1"/>
</dbReference>
<dbReference type="Proteomes" id="UP000053268">
    <property type="component" value="Unassembled WGS sequence"/>
</dbReference>
<accession>A0A194QAV3</accession>
<evidence type="ECO:0000259" key="2">
    <source>
        <dbReference type="PROSITE" id="PS50103"/>
    </source>
</evidence>
<evidence type="ECO:0000259" key="3">
    <source>
        <dbReference type="PROSITE" id="PS50304"/>
    </source>
</evidence>
<dbReference type="PANTHER" id="PTHR22948">
    <property type="entry name" value="TUDOR DOMAIN CONTAINING PROTEIN"/>
    <property type="match status" value="1"/>
</dbReference>